<dbReference type="SUPFAM" id="SSF52540">
    <property type="entry name" value="P-loop containing nucleoside triphosphate hydrolases"/>
    <property type="match status" value="1"/>
</dbReference>
<feature type="coiled-coil region" evidence="1">
    <location>
        <begin position="253"/>
        <end position="303"/>
    </location>
</feature>
<dbReference type="GO" id="GO:0030870">
    <property type="term" value="C:Mre11 complex"/>
    <property type="evidence" value="ECO:0007669"/>
    <property type="project" value="TreeGrafter"/>
</dbReference>
<evidence type="ECO:0000313" key="2">
    <source>
        <dbReference type="EMBL" id="ORD93524.1"/>
    </source>
</evidence>
<gene>
    <name evidence="2" type="primary">RAD50</name>
    <name evidence="2" type="ORF">ECANGB1_2113</name>
</gene>
<dbReference type="GO" id="GO:0000794">
    <property type="term" value="C:condensed nuclear chromosome"/>
    <property type="evidence" value="ECO:0007669"/>
    <property type="project" value="TreeGrafter"/>
</dbReference>
<dbReference type="PANTHER" id="PTHR18867:SF12">
    <property type="entry name" value="DNA REPAIR PROTEIN RAD50"/>
    <property type="match status" value="1"/>
</dbReference>
<keyword evidence="3" id="KW-1185">Reference proteome</keyword>
<reference evidence="2 3" key="1">
    <citation type="journal article" date="2017" name="Environ. Microbiol.">
        <title>Decay of the glycolytic pathway and adaptation to intranuclear parasitism within Enterocytozoonidae microsporidia.</title>
        <authorList>
            <person name="Wiredu Boakye D."/>
            <person name="Jaroenlak P."/>
            <person name="Prachumwat A."/>
            <person name="Williams T.A."/>
            <person name="Bateman K.S."/>
            <person name="Itsathitphaisarn O."/>
            <person name="Sritunyalucksana K."/>
            <person name="Paszkiewicz K.H."/>
            <person name="Moore K.A."/>
            <person name="Stentiford G.D."/>
            <person name="Williams B.A."/>
        </authorList>
    </citation>
    <scope>NUCLEOTIDE SEQUENCE [LARGE SCALE GENOMIC DNA]</scope>
    <source>
        <strain evidence="2 3">GB1</strain>
    </source>
</reference>
<dbReference type="GO" id="GO:0006302">
    <property type="term" value="P:double-strand break repair"/>
    <property type="evidence" value="ECO:0007669"/>
    <property type="project" value="TreeGrafter"/>
</dbReference>
<dbReference type="GO" id="GO:0070192">
    <property type="term" value="P:chromosome organization involved in meiotic cell cycle"/>
    <property type="evidence" value="ECO:0007669"/>
    <property type="project" value="TreeGrafter"/>
</dbReference>
<feature type="coiled-coil region" evidence="1">
    <location>
        <begin position="29"/>
        <end position="84"/>
    </location>
</feature>
<dbReference type="GO" id="GO:0051880">
    <property type="term" value="F:G-quadruplex DNA binding"/>
    <property type="evidence" value="ECO:0007669"/>
    <property type="project" value="TreeGrafter"/>
</dbReference>
<organism evidence="2 3">
    <name type="scientific">Enterospora canceri</name>
    <dbReference type="NCBI Taxonomy" id="1081671"/>
    <lineage>
        <taxon>Eukaryota</taxon>
        <taxon>Fungi</taxon>
        <taxon>Fungi incertae sedis</taxon>
        <taxon>Microsporidia</taxon>
        <taxon>Enterocytozoonidae</taxon>
        <taxon>Enterospora</taxon>
    </lineage>
</organism>
<name>A0A1Y1S5S5_9MICR</name>
<protein>
    <submittedName>
        <fullName evidence="2">RAD50</fullName>
    </submittedName>
</protein>
<dbReference type="OrthoDB" id="18797at2759"/>
<evidence type="ECO:0000313" key="3">
    <source>
        <dbReference type="Proteomes" id="UP000192639"/>
    </source>
</evidence>
<dbReference type="Proteomes" id="UP000192639">
    <property type="component" value="Unassembled WGS sequence"/>
</dbReference>
<dbReference type="GO" id="GO:0000722">
    <property type="term" value="P:telomere maintenance via recombination"/>
    <property type="evidence" value="ECO:0007669"/>
    <property type="project" value="TreeGrafter"/>
</dbReference>
<dbReference type="Gene3D" id="3.40.50.300">
    <property type="entry name" value="P-loop containing nucleotide triphosphate hydrolases"/>
    <property type="match status" value="1"/>
</dbReference>
<dbReference type="VEuPathDB" id="MicrosporidiaDB:ECANGB1_2113"/>
<keyword evidence="1" id="KW-0175">Coiled coil</keyword>
<dbReference type="PANTHER" id="PTHR18867">
    <property type="entry name" value="RAD50"/>
    <property type="match status" value="1"/>
</dbReference>
<comment type="caution">
    <text evidence="2">The sequence shown here is derived from an EMBL/GenBank/DDBJ whole genome shotgun (WGS) entry which is preliminary data.</text>
</comment>
<dbReference type="AlphaFoldDB" id="A0A1Y1S5S5"/>
<dbReference type="InterPro" id="IPR027417">
    <property type="entry name" value="P-loop_NTPase"/>
</dbReference>
<dbReference type="EMBL" id="LWDP01000072">
    <property type="protein sequence ID" value="ORD93524.1"/>
    <property type="molecule type" value="Genomic_DNA"/>
</dbReference>
<sequence length="682" mass="79934">MSENAGEILRFDKACNILCKMISRTDLNEEVVMEHLNQLEMKIAQLTREMKAKETEMNVAAYENKKIKEKEAELTERMNSLANRFRNIAPAKYQIGRIFADFESIQKRIIQNEAMVEVLEKNMIYSGETKACILCTGKEITDQYFKKLHEIVLRDEEINNHKQETERLRRSIDINLTMERAKLMNELSVEYNKHKENLANIKPNLNLKTLQDQHDMITRKYEEMNHSYAEFKQNHIIYKEFININRNNIDKELENIKTVMNSRKAQLNNLKAELKIRYKQREIKQKQTEIHSKQLEVQKAKRIIDQHDFNQLTKCEMHLIAYENELDEISDGFSRFKAISEVKLQEIDQISRILEDISINATLHKNNPFNWKHYEEVKCAYEKASSNHERELTTKMQITGDLNNLYKSKTEIEQLIKFKNALAIIEKHRHITERYDKVTHNSLKEKLITLTQSQNQLINYQSRIEGEIKQLDLVKTAREIELKEYANVTEEFNKLALEIKIFEFQVEDVQKAVVALEKTIIEYHAAKIEEVNTALCDLWTNTYSNKDISRIELKSDLTATSYSYRMVMYNQSEIPLDMRGRCSAGQKMIASILFRMALAECFSDANLITLDEPTTNLDATNMEKLAETLNNLLLTKSDMQLVVITHDEEFVGMINRVGSKSIYKIEKDSRGMSNIKIDTISY</sequence>
<evidence type="ECO:0000256" key="1">
    <source>
        <dbReference type="SAM" id="Coils"/>
    </source>
</evidence>
<proteinExistence type="predicted"/>
<dbReference type="GO" id="GO:0043047">
    <property type="term" value="F:single-stranded telomeric DNA binding"/>
    <property type="evidence" value="ECO:0007669"/>
    <property type="project" value="TreeGrafter"/>
</dbReference>
<dbReference type="GO" id="GO:0007004">
    <property type="term" value="P:telomere maintenance via telomerase"/>
    <property type="evidence" value="ECO:0007669"/>
    <property type="project" value="TreeGrafter"/>
</dbReference>
<dbReference type="GO" id="GO:0003691">
    <property type="term" value="F:double-stranded telomeric DNA binding"/>
    <property type="evidence" value="ECO:0007669"/>
    <property type="project" value="TreeGrafter"/>
</dbReference>
<accession>A0A1Y1S5S5</accession>